<evidence type="ECO:0000259" key="2">
    <source>
        <dbReference type="Pfam" id="PF04773"/>
    </source>
</evidence>
<protein>
    <submittedName>
        <fullName evidence="3">FecR family protein</fullName>
    </submittedName>
</protein>
<dbReference type="Proteomes" id="UP000184192">
    <property type="component" value="Unassembled WGS sequence"/>
</dbReference>
<feature type="transmembrane region" description="Helical" evidence="1">
    <location>
        <begin position="42"/>
        <end position="66"/>
    </location>
</feature>
<proteinExistence type="predicted"/>
<dbReference type="GO" id="GO:0016989">
    <property type="term" value="F:sigma factor antagonist activity"/>
    <property type="evidence" value="ECO:0007669"/>
    <property type="project" value="TreeGrafter"/>
</dbReference>
<keyword evidence="1" id="KW-0812">Transmembrane</keyword>
<dbReference type="EMBL" id="FQZN01000017">
    <property type="protein sequence ID" value="SHJ18628.1"/>
    <property type="molecule type" value="Genomic_DNA"/>
</dbReference>
<dbReference type="Gene3D" id="2.60.120.1440">
    <property type="match status" value="1"/>
</dbReference>
<dbReference type="eggNOG" id="COG3712">
    <property type="taxonomic scope" value="Bacteria"/>
</dbReference>
<organism evidence="3 4">
    <name type="scientific">Bacteroides stercorirosoris</name>
    <dbReference type="NCBI Taxonomy" id="871324"/>
    <lineage>
        <taxon>Bacteria</taxon>
        <taxon>Pseudomonadati</taxon>
        <taxon>Bacteroidota</taxon>
        <taxon>Bacteroidia</taxon>
        <taxon>Bacteroidales</taxon>
        <taxon>Bacteroidaceae</taxon>
        <taxon>Bacteroides</taxon>
    </lineage>
</organism>
<evidence type="ECO:0000313" key="3">
    <source>
        <dbReference type="EMBL" id="SHJ18628.1"/>
    </source>
</evidence>
<evidence type="ECO:0000256" key="1">
    <source>
        <dbReference type="SAM" id="Phobius"/>
    </source>
</evidence>
<name>A0A1M6H8S2_9BACE</name>
<dbReference type="PIRSF" id="PIRSF018266">
    <property type="entry name" value="FecR"/>
    <property type="match status" value="1"/>
</dbReference>
<dbReference type="RefSeq" id="WP_025831940.1">
    <property type="nucleotide sequence ID" value="NZ_FQZN01000017.1"/>
</dbReference>
<gene>
    <name evidence="3" type="ORF">SAMN05444350_117123</name>
</gene>
<dbReference type="PANTHER" id="PTHR30273">
    <property type="entry name" value="PERIPLASMIC SIGNAL SENSOR AND SIGMA FACTOR ACTIVATOR FECR-RELATED"/>
    <property type="match status" value="1"/>
</dbReference>
<keyword evidence="1" id="KW-1133">Transmembrane helix</keyword>
<dbReference type="InterPro" id="IPR006860">
    <property type="entry name" value="FecR"/>
</dbReference>
<dbReference type="PANTHER" id="PTHR30273:SF2">
    <property type="entry name" value="PROTEIN FECR"/>
    <property type="match status" value="1"/>
</dbReference>
<reference evidence="4" key="1">
    <citation type="submission" date="2016-11" db="EMBL/GenBank/DDBJ databases">
        <authorList>
            <person name="Varghese N."/>
            <person name="Submissions S."/>
        </authorList>
    </citation>
    <scope>NUCLEOTIDE SEQUENCE [LARGE SCALE GENOMIC DNA]</scope>
    <source>
        <strain evidence="4">DSM 26884</strain>
    </source>
</reference>
<dbReference type="InterPro" id="IPR012373">
    <property type="entry name" value="Ferrdict_sens_TM"/>
</dbReference>
<dbReference type="GeneID" id="92712973"/>
<evidence type="ECO:0000313" key="4">
    <source>
        <dbReference type="Proteomes" id="UP000184192"/>
    </source>
</evidence>
<keyword evidence="4" id="KW-1185">Reference proteome</keyword>
<dbReference type="Pfam" id="PF04773">
    <property type="entry name" value="FecR"/>
    <property type="match status" value="1"/>
</dbReference>
<feature type="domain" description="FecR protein" evidence="2">
    <location>
        <begin position="85"/>
        <end position="172"/>
    </location>
</feature>
<keyword evidence="1" id="KW-0472">Membrane</keyword>
<accession>A0A1M6H8S2</accession>
<sequence length="286" mass="31921">MIEVNKNRTKTDEAWERLYARLNEDHLLAEAGRGRAVRRTLLLKWGTMVAAVIAGFVWLASALWFVPGSGDVDLNLVTQENRESSTLVTTLEDGSVVYLAQESTLQYPEHFATDKRMVNLQGEAFFDVAKKQAQAFLIETEKVRIEVLGTAFNVRSHEDGPFKLSVQRGKVKVSMKQGGQSVFVNAGETVTLQAQQLQLSETTDFDAFGRYTRNIRFKDECLEDVLRVVNAEASALQIKAGSSALGKRKLTIEFEDSSPEAVAELICWALTLKCSREGDKLILSER</sequence>
<dbReference type="AlphaFoldDB" id="A0A1M6H8S2"/>